<keyword evidence="1" id="KW-0472">Membrane</keyword>
<dbReference type="Proteomes" id="UP001144612">
    <property type="component" value="Unassembled WGS sequence"/>
</dbReference>
<evidence type="ECO:0000256" key="1">
    <source>
        <dbReference type="SAM" id="Phobius"/>
    </source>
</evidence>
<comment type="caution">
    <text evidence="2">The sequence shown here is derived from an EMBL/GenBank/DDBJ whole genome shotgun (WGS) entry which is preliminary data.</text>
</comment>
<protein>
    <submittedName>
        <fullName evidence="2">Uncharacterized protein</fullName>
    </submittedName>
</protein>
<name>A0ABT4D634_9CLOT</name>
<keyword evidence="3" id="KW-1185">Reference proteome</keyword>
<proteinExistence type="predicted"/>
<sequence>MDILFYLLVIGLLLYSIWWRPKVCKEKIRNKIRKMGGEVLDIESLSSRERIYSVKYRIGEKSEKAVVIFDFAYEEEWK</sequence>
<accession>A0ABT4D634</accession>
<evidence type="ECO:0000313" key="3">
    <source>
        <dbReference type="Proteomes" id="UP001144612"/>
    </source>
</evidence>
<gene>
    <name evidence="2" type="ORF">OW729_03870</name>
</gene>
<reference evidence="2" key="1">
    <citation type="submission" date="2022-12" db="EMBL/GenBank/DDBJ databases">
        <title>Clostridium sp. nov., isolated from industrial wastewater.</title>
        <authorList>
            <person name="Jiayan W."/>
        </authorList>
    </citation>
    <scope>NUCLEOTIDE SEQUENCE</scope>
    <source>
        <strain evidence="2">ZC22-4</strain>
    </source>
</reference>
<keyword evidence="1" id="KW-0812">Transmembrane</keyword>
<keyword evidence="1" id="KW-1133">Transmembrane helix</keyword>
<feature type="transmembrane region" description="Helical" evidence="1">
    <location>
        <begin position="6"/>
        <end position="23"/>
    </location>
</feature>
<dbReference type="EMBL" id="JAPQFJ010000003">
    <property type="protein sequence ID" value="MCY6957742.1"/>
    <property type="molecule type" value="Genomic_DNA"/>
</dbReference>
<evidence type="ECO:0000313" key="2">
    <source>
        <dbReference type="EMBL" id="MCY6957742.1"/>
    </source>
</evidence>
<organism evidence="2 3">
    <name type="scientific">Clostridium brassicae</name>
    <dbReference type="NCBI Taxonomy" id="2999072"/>
    <lineage>
        <taxon>Bacteria</taxon>
        <taxon>Bacillati</taxon>
        <taxon>Bacillota</taxon>
        <taxon>Clostridia</taxon>
        <taxon>Eubacteriales</taxon>
        <taxon>Clostridiaceae</taxon>
        <taxon>Clostridium</taxon>
    </lineage>
</organism>
<dbReference type="RefSeq" id="WP_268060135.1">
    <property type="nucleotide sequence ID" value="NZ_JAPQFJ010000003.1"/>
</dbReference>